<protein>
    <submittedName>
        <fullName evidence="5">LOW QUALITY PROTEIN: uncharacterized protein LOC109477112</fullName>
    </submittedName>
</protein>
<keyword evidence="1" id="KW-0395">Inflammatory response</keyword>
<dbReference type="PROSITE" id="PS50017">
    <property type="entry name" value="DEATH_DOMAIN"/>
    <property type="match status" value="2"/>
</dbReference>
<dbReference type="Pfam" id="PF12721">
    <property type="entry name" value="RHIM"/>
    <property type="match status" value="2"/>
</dbReference>
<dbReference type="GO" id="GO:0002755">
    <property type="term" value="P:MyD88-dependent toll-like receptor signaling pathway"/>
    <property type="evidence" value="ECO:0007669"/>
    <property type="project" value="InterPro"/>
</dbReference>
<dbReference type="InterPro" id="IPR025735">
    <property type="entry name" value="RHIM"/>
</dbReference>
<evidence type="ECO:0000256" key="1">
    <source>
        <dbReference type="ARBA" id="ARBA00023198"/>
    </source>
</evidence>
<proteinExistence type="predicted"/>
<feature type="domain" description="Death" evidence="3">
    <location>
        <begin position="833"/>
        <end position="871"/>
    </location>
</feature>
<evidence type="ECO:0000256" key="2">
    <source>
        <dbReference type="SAM" id="MobiDB-lite"/>
    </source>
</evidence>
<feature type="region of interest" description="Disordered" evidence="2">
    <location>
        <begin position="634"/>
        <end position="664"/>
    </location>
</feature>
<evidence type="ECO:0000313" key="4">
    <source>
        <dbReference type="Proteomes" id="UP000515135"/>
    </source>
</evidence>
<feature type="region of interest" description="Disordered" evidence="2">
    <location>
        <begin position="149"/>
        <end position="172"/>
    </location>
</feature>
<dbReference type="RefSeq" id="XP_019633733.1">
    <property type="nucleotide sequence ID" value="XM_019778174.1"/>
</dbReference>
<dbReference type="InterPro" id="IPR011029">
    <property type="entry name" value="DEATH-like_dom_sf"/>
</dbReference>
<feature type="compositionally biased region" description="Basic and acidic residues" evidence="2">
    <location>
        <begin position="37"/>
        <end position="48"/>
    </location>
</feature>
<feature type="region of interest" description="Disordered" evidence="2">
    <location>
        <begin position="530"/>
        <end position="616"/>
    </location>
</feature>
<feature type="compositionally biased region" description="Polar residues" evidence="2">
    <location>
        <begin position="407"/>
        <end position="416"/>
    </location>
</feature>
<organism evidence="4 5">
    <name type="scientific">Branchiostoma belcheri</name>
    <name type="common">Amphioxus</name>
    <dbReference type="NCBI Taxonomy" id="7741"/>
    <lineage>
        <taxon>Eukaryota</taxon>
        <taxon>Metazoa</taxon>
        <taxon>Chordata</taxon>
        <taxon>Cephalochordata</taxon>
        <taxon>Leptocardii</taxon>
        <taxon>Amphioxiformes</taxon>
        <taxon>Branchiostomatidae</taxon>
        <taxon>Branchiostoma</taxon>
    </lineage>
</organism>
<feature type="region of interest" description="Disordered" evidence="2">
    <location>
        <begin position="750"/>
        <end position="793"/>
    </location>
</feature>
<dbReference type="KEGG" id="bbel:109477112"/>
<dbReference type="InterPro" id="IPR000488">
    <property type="entry name" value="Death_dom"/>
</dbReference>
<feature type="compositionally biased region" description="Basic and acidic residues" evidence="2">
    <location>
        <begin position="598"/>
        <end position="611"/>
    </location>
</feature>
<feature type="region of interest" description="Disordered" evidence="2">
    <location>
        <begin position="1"/>
        <end position="135"/>
    </location>
</feature>
<feature type="compositionally biased region" description="Polar residues" evidence="2">
    <location>
        <begin position="475"/>
        <end position="491"/>
    </location>
</feature>
<name>A0A6P4ZAS5_BRABE</name>
<dbReference type="AlphaFoldDB" id="A0A6P4ZAS5"/>
<feature type="region of interest" description="Disordered" evidence="2">
    <location>
        <begin position="382"/>
        <end position="517"/>
    </location>
</feature>
<dbReference type="Proteomes" id="UP000515135">
    <property type="component" value="Unplaced"/>
</dbReference>
<dbReference type="PANTHER" id="PTHR15079">
    <property type="entry name" value="MYD88"/>
    <property type="match status" value="1"/>
</dbReference>
<evidence type="ECO:0000313" key="5">
    <source>
        <dbReference type="RefSeq" id="XP_019633733.1"/>
    </source>
</evidence>
<dbReference type="OrthoDB" id="10060332at2759"/>
<feature type="compositionally biased region" description="Polar residues" evidence="2">
    <location>
        <begin position="11"/>
        <end position="34"/>
    </location>
</feature>
<feature type="compositionally biased region" description="Polar residues" evidence="2">
    <location>
        <begin position="500"/>
        <end position="516"/>
    </location>
</feature>
<dbReference type="Gene3D" id="1.10.533.10">
    <property type="entry name" value="Death Domain, Fas"/>
    <property type="match status" value="2"/>
</dbReference>
<dbReference type="GO" id="GO:0070976">
    <property type="term" value="F:TIR domain binding"/>
    <property type="evidence" value="ECO:0007669"/>
    <property type="project" value="InterPro"/>
</dbReference>
<feature type="compositionally biased region" description="Polar residues" evidence="2">
    <location>
        <begin position="430"/>
        <end position="466"/>
    </location>
</feature>
<feature type="compositionally biased region" description="Acidic residues" evidence="2">
    <location>
        <begin position="60"/>
        <end position="72"/>
    </location>
</feature>
<gene>
    <name evidence="5" type="primary">LOC109477112</name>
</gene>
<accession>A0A6P4ZAS5</accession>
<feature type="compositionally biased region" description="Acidic residues" evidence="2">
    <location>
        <begin position="79"/>
        <end position="108"/>
    </location>
</feature>
<dbReference type="PANTHER" id="PTHR15079:SF10">
    <property type="entry name" value="DEATH DOMAIN-CONTAINING PROTEIN"/>
    <property type="match status" value="1"/>
</dbReference>
<dbReference type="GeneID" id="109477112"/>
<dbReference type="InterPro" id="IPR017281">
    <property type="entry name" value="Myelin_different_resp_MyD88"/>
</dbReference>
<keyword evidence="4" id="KW-1185">Reference proteome</keyword>
<dbReference type="Pfam" id="PF00531">
    <property type="entry name" value="Death"/>
    <property type="match status" value="1"/>
</dbReference>
<dbReference type="GO" id="GO:0043123">
    <property type="term" value="P:positive regulation of canonical NF-kappaB signal transduction"/>
    <property type="evidence" value="ECO:0007669"/>
    <property type="project" value="InterPro"/>
</dbReference>
<feature type="compositionally biased region" description="Low complexity" evidence="2">
    <location>
        <begin position="109"/>
        <end position="123"/>
    </location>
</feature>
<reference evidence="5" key="1">
    <citation type="submission" date="2025-08" db="UniProtKB">
        <authorList>
            <consortium name="RefSeq"/>
        </authorList>
    </citation>
    <scope>IDENTIFICATION</scope>
    <source>
        <tissue evidence="5">Gonad</tissue>
    </source>
</reference>
<sequence length="877" mass="95495">MGTLQAEVANKENSNLQNTVKESTVCKNPKSSCNDGDGGHGDNARREVQPPNQFLHPPREEDDDDDDEEDWEEKANLKDEDEEDDDDANRDADADDEAEPQEDLEEDTVATSSNTSTAETNTSPLEPPISSASLVPDTEATDIPAEGMSEEAPGVASTPLPSESCPRTGPAPSTVHVENAVAVQVGIGNVLSLAQTDESETPRLHLAVKHAGHIGAATVAVYINNCGTVQVGNHNRMVVEKVAPKVTPQENEFVKTCIKLGINPKQKEDIFERLGHEETRQRFAAMMAEKCNVRCKLKNAGEGCILLELEVPTEADRLQLLRMARDGTFQQVLLETFLPEFAAEGRAVNMNLAIGIRNPSQDMLDELQGAVASNSHDNVKVIEIPNGAGPDTAAAAVSEQPRRDSPGSDSPGTNYYPSPPDCPMPVCLPQRNSPGSDSPGRNSPGSDSPGRNSPGRNSPGRNSPGRNSPGRDSPGRNSPGRNSPGRNSPGRNSPGRDSPGRNSPRFSTNTHSSNTDDIYKLTSLLRLLSEPGDAEDETRQEETTVSAEGLVGDMPIEESNANIQASEDNNDQRLETDSQPLETDDQSLETDVQPLETNDQRLDTDLQRPEPIEEQSYDLSSGFVSLKLDEAARPGLSAHPEVPSDVTSSKVFERSRSQETDDEETTKLLRRLAVTLDRREWKQVAQALRVPQPEKDLSAADTGLRMRILRDWQTGPAYGQQFDRLLLALQECGRDDFAVELLQSAPQTIYTTSSGPPTRGVAETPSVVPTQVKETARQPKKSRKPPVDPRTPLRRMPYQLMKKIAMELDPLGPLANWKDLADCAGYSMQEIGPTRALLQAWGTRNATVQDLLNALRQTELLNVAEMLAPDDSDDEDV</sequence>
<evidence type="ECO:0000259" key="3">
    <source>
        <dbReference type="PROSITE" id="PS50017"/>
    </source>
</evidence>
<feature type="domain" description="Death" evidence="3">
    <location>
        <begin position="680"/>
        <end position="745"/>
    </location>
</feature>
<dbReference type="SUPFAM" id="SSF47986">
    <property type="entry name" value="DEATH domain"/>
    <property type="match status" value="1"/>
</dbReference>